<organism evidence="1 2">
    <name type="scientific">Corynascus novoguineensis</name>
    <dbReference type="NCBI Taxonomy" id="1126955"/>
    <lineage>
        <taxon>Eukaryota</taxon>
        <taxon>Fungi</taxon>
        <taxon>Dikarya</taxon>
        <taxon>Ascomycota</taxon>
        <taxon>Pezizomycotina</taxon>
        <taxon>Sordariomycetes</taxon>
        <taxon>Sordariomycetidae</taxon>
        <taxon>Sordariales</taxon>
        <taxon>Chaetomiaceae</taxon>
        <taxon>Corynascus</taxon>
    </lineage>
</organism>
<evidence type="ECO:0000313" key="2">
    <source>
        <dbReference type="Proteomes" id="UP001303647"/>
    </source>
</evidence>
<dbReference type="EMBL" id="MU857710">
    <property type="protein sequence ID" value="KAK4245155.1"/>
    <property type="molecule type" value="Genomic_DNA"/>
</dbReference>
<reference evidence="1" key="1">
    <citation type="journal article" date="2023" name="Mol. Phylogenet. Evol.">
        <title>Genome-scale phylogeny and comparative genomics of the fungal order Sordariales.</title>
        <authorList>
            <person name="Hensen N."/>
            <person name="Bonometti L."/>
            <person name="Westerberg I."/>
            <person name="Brannstrom I.O."/>
            <person name="Guillou S."/>
            <person name="Cros-Aarteil S."/>
            <person name="Calhoun S."/>
            <person name="Haridas S."/>
            <person name="Kuo A."/>
            <person name="Mondo S."/>
            <person name="Pangilinan J."/>
            <person name="Riley R."/>
            <person name="LaButti K."/>
            <person name="Andreopoulos B."/>
            <person name="Lipzen A."/>
            <person name="Chen C."/>
            <person name="Yan M."/>
            <person name="Daum C."/>
            <person name="Ng V."/>
            <person name="Clum A."/>
            <person name="Steindorff A."/>
            <person name="Ohm R.A."/>
            <person name="Martin F."/>
            <person name="Silar P."/>
            <person name="Natvig D.O."/>
            <person name="Lalanne C."/>
            <person name="Gautier V."/>
            <person name="Ament-Velasquez S.L."/>
            <person name="Kruys A."/>
            <person name="Hutchinson M.I."/>
            <person name="Powell A.J."/>
            <person name="Barry K."/>
            <person name="Miller A.N."/>
            <person name="Grigoriev I.V."/>
            <person name="Debuchy R."/>
            <person name="Gladieux P."/>
            <person name="Hiltunen Thoren M."/>
            <person name="Johannesson H."/>
        </authorList>
    </citation>
    <scope>NUCLEOTIDE SEQUENCE</scope>
    <source>
        <strain evidence="1">CBS 359.72</strain>
    </source>
</reference>
<dbReference type="AlphaFoldDB" id="A0AAN7CNT0"/>
<gene>
    <name evidence="1" type="ORF">C7999DRAFT_43288</name>
</gene>
<keyword evidence="2" id="KW-1185">Reference proteome</keyword>
<dbReference type="Proteomes" id="UP001303647">
    <property type="component" value="Unassembled WGS sequence"/>
</dbReference>
<sequence length="227" mass="24674">MPAAQNSTRPLLPVSRAVDILPTPRSALPRYAAYVRARHRFWEAFPGVDGAGGAYVRLPTPGTDLECGFHALILSMRHQVCGGGGGEAEAEAEAEGRAAVLRVPTLDELRSVFGGAVVQGENARTAMGNGSWFTADQLAAVFAEWGRRFPVGKRCQMGWVMDRDEEVGVEGWPVMMNTPDVETGEVGEDIVRVWVWNDGGSLRGGLGHFEGIRRPTERELAAMKGRW</sequence>
<reference evidence="1" key="2">
    <citation type="submission" date="2023-05" db="EMBL/GenBank/DDBJ databases">
        <authorList>
            <consortium name="Lawrence Berkeley National Laboratory"/>
            <person name="Steindorff A."/>
            <person name="Hensen N."/>
            <person name="Bonometti L."/>
            <person name="Westerberg I."/>
            <person name="Brannstrom I.O."/>
            <person name="Guillou S."/>
            <person name="Cros-Aarteil S."/>
            <person name="Calhoun S."/>
            <person name="Haridas S."/>
            <person name="Kuo A."/>
            <person name="Mondo S."/>
            <person name="Pangilinan J."/>
            <person name="Riley R."/>
            <person name="Labutti K."/>
            <person name="Andreopoulos B."/>
            <person name="Lipzen A."/>
            <person name="Chen C."/>
            <person name="Yanf M."/>
            <person name="Daum C."/>
            <person name="Ng V."/>
            <person name="Clum A."/>
            <person name="Ohm R."/>
            <person name="Martin F."/>
            <person name="Silar P."/>
            <person name="Natvig D."/>
            <person name="Lalanne C."/>
            <person name="Gautier V."/>
            <person name="Ament-Velasquez S.L."/>
            <person name="Kruys A."/>
            <person name="Hutchinson M.I."/>
            <person name="Powell A.J."/>
            <person name="Barry K."/>
            <person name="Miller A.N."/>
            <person name="Grigoriev I.V."/>
            <person name="Debuchy R."/>
            <person name="Gladieux P."/>
            <person name="Thoren M.H."/>
            <person name="Johannesson H."/>
        </authorList>
    </citation>
    <scope>NUCLEOTIDE SEQUENCE</scope>
    <source>
        <strain evidence="1">CBS 359.72</strain>
    </source>
</reference>
<comment type="caution">
    <text evidence="1">The sequence shown here is derived from an EMBL/GenBank/DDBJ whole genome shotgun (WGS) entry which is preliminary data.</text>
</comment>
<evidence type="ECO:0000313" key="1">
    <source>
        <dbReference type="EMBL" id="KAK4245155.1"/>
    </source>
</evidence>
<proteinExistence type="predicted"/>
<name>A0AAN7CNT0_9PEZI</name>
<protein>
    <submittedName>
        <fullName evidence="1">Uncharacterized protein</fullName>
    </submittedName>
</protein>
<accession>A0AAN7CNT0</accession>